<name>A0A5C6DQZ9_9BACT</name>
<evidence type="ECO:0000313" key="2">
    <source>
        <dbReference type="EMBL" id="TWU38635.1"/>
    </source>
</evidence>
<feature type="transmembrane region" description="Helical" evidence="1">
    <location>
        <begin position="619"/>
        <end position="638"/>
    </location>
</feature>
<keyword evidence="1" id="KW-1133">Transmembrane helix</keyword>
<dbReference type="RefSeq" id="WP_146527069.1">
    <property type="nucleotide sequence ID" value="NZ_SJPV01000004.1"/>
</dbReference>
<reference evidence="2 3" key="1">
    <citation type="submission" date="2019-02" db="EMBL/GenBank/DDBJ databases">
        <title>Deep-cultivation of Planctomycetes and their phenomic and genomic characterization uncovers novel biology.</title>
        <authorList>
            <person name="Wiegand S."/>
            <person name="Jogler M."/>
            <person name="Boedeker C."/>
            <person name="Pinto D."/>
            <person name="Vollmers J."/>
            <person name="Rivas-Marin E."/>
            <person name="Kohn T."/>
            <person name="Peeters S.H."/>
            <person name="Heuer A."/>
            <person name="Rast P."/>
            <person name="Oberbeckmann S."/>
            <person name="Bunk B."/>
            <person name="Jeske O."/>
            <person name="Meyerdierks A."/>
            <person name="Storesund J.E."/>
            <person name="Kallscheuer N."/>
            <person name="Luecker S."/>
            <person name="Lage O.M."/>
            <person name="Pohl T."/>
            <person name="Merkel B.J."/>
            <person name="Hornburger P."/>
            <person name="Mueller R.-W."/>
            <person name="Bruemmer F."/>
            <person name="Labrenz M."/>
            <person name="Spormann A.M."/>
            <person name="Op Den Camp H."/>
            <person name="Overmann J."/>
            <person name="Amann R."/>
            <person name="Jetten M.S.M."/>
            <person name="Mascher T."/>
            <person name="Medema M.H."/>
            <person name="Devos D.P."/>
            <person name="Kaster A.-K."/>
            <person name="Ovreas L."/>
            <person name="Rohde M."/>
            <person name="Galperin M.Y."/>
            <person name="Jogler C."/>
        </authorList>
    </citation>
    <scope>NUCLEOTIDE SEQUENCE [LARGE SCALE GENOMIC DNA]</scope>
    <source>
        <strain evidence="2 3">Poly41</strain>
    </source>
</reference>
<dbReference type="EMBL" id="SJPV01000004">
    <property type="protein sequence ID" value="TWU38635.1"/>
    <property type="molecule type" value="Genomic_DNA"/>
</dbReference>
<organism evidence="2 3">
    <name type="scientific">Novipirellula artificiosorum</name>
    <dbReference type="NCBI Taxonomy" id="2528016"/>
    <lineage>
        <taxon>Bacteria</taxon>
        <taxon>Pseudomonadati</taxon>
        <taxon>Planctomycetota</taxon>
        <taxon>Planctomycetia</taxon>
        <taxon>Pirellulales</taxon>
        <taxon>Pirellulaceae</taxon>
        <taxon>Novipirellula</taxon>
    </lineage>
</organism>
<dbReference type="Proteomes" id="UP000319143">
    <property type="component" value="Unassembled WGS sequence"/>
</dbReference>
<feature type="transmembrane region" description="Helical" evidence="1">
    <location>
        <begin position="292"/>
        <end position="309"/>
    </location>
</feature>
<keyword evidence="3" id="KW-1185">Reference proteome</keyword>
<evidence type="ECO:0000313" key="3">
    <source>
        <dbReference type="Proteomes" id="UP000319143"/>
    </source>
</evidence>
<proteinExistence type="predicted"/>
<accession>A0A5C6DQZ9</accession>
<dbReference type="OrthoDB" id="225552at2"/>
<keyword evidence="1" id="KW-0812">Transmembrane</keyword>
<feature type="transmembrane region" description="Helical" evidence="1">
    <location>
        <begin position="269"/>
        <end position="286"/>
    </location>
</feature>
<evidence type="ECO:0000256" key="1">
    <source>
        <dbReference type="SAM" id="Phobius"/>
    </source>
</evidence>
<comment type="caution">
    <text evidence="2">The sequence shown here is derived from an EMBL/GenBank/DDBJ whole genome shotgun (WGS) entry which is preliminary data.</text>
</comment>
<feature type="transmembrane region" description="Helical" evidence="1">
    <location>
        <begin position="150"/>
        <end position="167"/>
    </location>
</feature>
<sequence>MNQSTGERLIDEHEIRAALRPWRPDRQSFADGVRNRVELVVKRRSDAHLNDSASASDPRPSEWLRIAASFVPIHLLGRSFDTSVAPISFAAISLGKKMVVVLAFPFLCFLMIGLTVIGMMRIRALQHEQGSASIDIEQARQATAQWWKRYGWIAAIVFTAALVAPFLGWSMPLMVALVCSGFATVSLVRTLAKENLIDRAVVGGSCVAGLGILGQLSATFASMSSSQLLDPYLVTGVLFSGSFMIGALVRPSSWTGQGVEHRLSKQTKMVLLVTFAISNIALACLAYRLASYWLLILIAMGVTVAASLLATPRVRKSMSSLWVIGGVLLGCLIMTVCSKSYWGGVTSADLRLYVESYDGQRMGLWDDWADVAQMLDETDVGFDKELVLKRFQQDLKLHPQMRDRMLTAAARSGLISDSELLAYLDVQADRRQLTDSTNSDQPILNVNTVYFRIVALAFSNDFTETERDVLTGRLMADWNRLASKDFEYRKLADVLLISELIERLDRTTERERRIADVHRWLVEYQVTEPHAFRSIGGFRAFMQTNESDRQATVAAISLMEIFGTPRELDLTRLRSYLRPNALHDLQAYNYVPKVVAREKLVRLAGVPPLTVSDYLRSELPLWLSIMLVLLLAYATFSSPNRALHAPKRLRRTSAAGANQ</sequence>
<protein>
    <submittedName>
        <fullName evidence="2">Uncharacterized protein</fullName>
    </submittedName>
</protein>
<gene>
    <name evidence="2" type="ORF">Poly41_31120</name>
</gene>
<feature type="transmembrane region" description="Helical" evidence="1">
    <location>
        <begin position="173"/>
        <end position="192"/>
    </location>
</feature>
<feature type="transmembrane region" description="Helical" evidence="1">
    <location>
        <begin position="321"/>
        <end position="342"/>
    </location>
</feature>
<dbReference type="AlphaFoldDB" id="A0A5C6DQZ9"/>
<feature type="transmembrane region" description="Helical" evidence="1">
    <location>
        <begin position="232"/>
        <end position="249"/>
    </location>
</feature>
<keyword evidence="1" id="KW-0472">Membrane</keyword>
<feature type="transmembrane region" description="Helical" evidence="1">
    <location>
        <begin position="199"/>
        <end position="220"/>
    </location>
</feature>
<feature type="transmembrane region" description="Helical" evidence="1">
    <location>
        <begin position="98"/>
        <end position="117"/>
    </location>
</feature>